<name>A0ABQ5UED2_9HYPH</name>
<gene>
    <name evidence="2" type="ORF">GCM10007913_20170</name>
</gene>
<reference evidence="2" key="1">
    <citation type="journal article" date="2014" name="Int. J. Syst. Evol. Microbiol.">
        <title>Complete genome of a new Firmicutes species belonging to the dominant human colonic microbiota ('Ruminococcus bicirculans') reveals two chromosomes and a selective capacity to utilize plant glucans.</title>
        <authorList>
            <consortium name="NISC Comparative Sequencing Program"/>
            <person name="Wegmann U."/>
            <person name="Louis P."/>
            <person name="Goesmann A."/>
            <person name="Henrissat B."/>
            <person name="Duncan S.H."/>
            <person name="Flint H.J."/>
        </authorList>
    </citation>
    <scope>NUCLEOTIDE SEQUENCE</scope>
    <source>
        <strain evidence="2">NBRC 103855</strain>
    </source>
</reference>
<reference evidence="2" key="2">
    <citation type="submission" date="2023-01" db="EMBL/GenBank/DDBJ databases">
        <title>Draft genome sequence of Devosia yakushimensis strain NBRC 103855.</title>
        <authorList>
            <person name="Sun Q."/>
            <person name="Mori K."/>
        </authorList>
    </citation>
    <scope>NUCLEOTIDE SEQUENCE</scope>
    <source>
        <strain evidence="2">NBRC 103855</strain>
    </source>
</reference>
<dbReference type="EMBL" id="BSNG01000001">
    <property type="protein sequence ID" value="GLQ10085.1"/>
    <property type="molecule type" value="Genomic_DNA"/>
</dbReference>
<feature type="region of interest" description="Disordered" evidence="1">
    <location>
        <begin position="56"/>
        <end position="79"/>
    </location>
</feature>
<accession>A0ABQ5UED2</accession>
<comment type="caution">
    <text evidence="2">The sequence shown here is derived from an EMBL/GenBank/DDBJ whole genome shotgun (WGS) entry which is preliminary data.</text>
</comment>
<proteinExistence type="predicted"/>
<evidence type="ECO:0000313" key="3">
    <source>
        <dbReference type="Proteomes" id="UP001161406"/>
    </source>
</evidence>
<sequence length="79" mass="8599">MTLWVGWATDAIPSTIAFLGLDPRTARRLCRIESGPRVKPEGSGYVMEGMGAGEPWSWGNIESHPPDSPSPYQGEARRG</sequence>
<organism evidence="2 3">
    <name type="scientific">Devosia yakushimensis</name>
    <dbReference type="NCBI Taxonomy" id="470028"/>
    <lineage>
        <taxon>Bacteria</taxon>
        <taxon>Pseudomonadati</taxon>
        <taxon>Pseudomonadota</taxon>
        <taxon>Alphaproteobacteria</taxon>
        <taxon>Hyphomicrobiales</taxon>
        <taxon>Devosiaceae</taxon>
        <taxon>Devosia</taxon>
    </lineage>
</organism>
<evidence type="ECO:0000313" key="2">
    <source>
        <dbReference type="EMBL" id="GLQ10085.1"/>
    </source>
</evidence>
<protein>
    <submittedName>
        <fullName evidence="2">Uncharacterized protein</fullName>
    </submittedName>
</protein>
<evidence type="ECO:0000256" key="1">
    <source>
        <dbReference type="SAM" id="MobiDB-lite"/>
    </source>
</evidence>
<keyword evidence="3" id="KW-1185">Reference proteome</keyword>
<dbReference type="Proteomes" id="UP001161406">
    <property type="component" value="Unassembled WGS sequence"/>
</dbReference>